<dbReference type="PROSITE" id="PS50060">
    <property type="entry name" value="MAM_2"/>
    <property type="match status" value="1"/>
</dbReference>
<dbReference type="SMART" id="SM00137">
    <property type="entry name" value="MAM"/>
    <property type="match status" value="1"/>
</dbReference>
<gene>
    <name evidence="4" type="ORF">E1301_Tti023166</name>
</gene>
<dbReference type="InterPro" id="IPR013320">
    <property type="entry name" value="ConA-like_dom_sf"/>
</dbReference>
<dbReference type="InterPro" id="IPR051622">
    <property type="entry name" value="R-tyr_protein_phosphatases"/>
</dbReference>
<dbReference type="Proteomes" id="UP000324632">
    <property type="component" value="Chromosome 18"/>
</dbReference>
<keyword evidence="4" id="KW-0675">Receptor</keyword>
<evidence type="ECO:0000313" key="4">
    <source>
        <dbReference type="EMBL" id="KAA0709023.1"/>
    </source>
</evidence>
<dbReference type="GO" id="GO:0016020">
    <property type="term" value="C:membrane"/>
    <property type="evidence" value="ECO:0007669"/>
    <property type="project" value="InterPro"/>
</dbReference>
<dbReference type="SUPFAM" id="SSF49899">
    <property type="entry name" value="Concanavalin A-like lectins/glucanases"/>
    <property type="match status" value="1"/>
</dbReference>
<dbReference type="Gene3D" id="2.60.120.200">
    <property type="match status" value="1"/>
</dbReference>
<name>A0A5A9NI17_9TELE</name>
<keyword evidence="5" id="KW-1185">Reference proteome</keyword>
<evidence type="ECO:0000256" key="2">
    <source>
        <dbReference type="ARBA" id="ARBA00023157"/>
    </source>
</evidence>
<keyword evidence="2" id="KW-1015">Disulfide bond</keyword>
<proteinExistence type="predicted"/>
<keyword evidence="1" id="KW-0677">Repeat</keyword>
<organism evidence="4 5">
    <name type="scientific">Triplophysa tibetana</name>
    <dbReference type="NCBI Taxonomy" id="1572043"/>
    <lineage>
        <taxon>Eukaryota</taxon>
        <taxon>Metazoa</taxon>
        <taxon>Chordata</taxon>
        <taxon>Craniata</taxon>
        <taxon>Vertebrata</taxon>
        <taxon>Euteleostomi</taxon>
        <taxon>Actinopterygii</taxon>
        <taxon>Neopterygii</taxon>
        <taxon>Teleostei</taxon>
        <taxon>Ostariophysi</taxon>
        <taxon>Cypriniformes</taxon>
        <taxon>Nemacheilidae</taxon>
        <taxon>Triplophysa</taxon>
    </lineage>
</organism>
<dbReference type="AlphaFoldDB" id="A0A5A9NI17"/>
<protein>
    <submittedName>
        <fullName evidence="4">Receptor-type tyrosine-protein phosphatase kappa</fullName>
    </submittedName>
</protein>
<dbReference type="InterPro" id="IPR000998">
    <property type="entry name" value="MAM_dom"/>
</dbReference>
<dbReference type="FunFam" id="2.60.120.200:FF:000006">
    <property type="entry name" value="receptor-type tyrosine-protein phosphatase T isoform X1"/>
    <property type="match status" value="1"/>
</dbReference>
<evidence type="ECO:0000259" key="3">
    <source>
        <dbReference type="PROSITE" id="PS50060"/>
    </source>
</evidence>
<evidence type="ECO:0000313" key="5">
    <source>
        <dbReference type="Proteomes" id="UP000324632"/>
    </source>
</evidence>
<comment type="caution">
    <text evidence="4">The sequence shown here is derived from an EMBL/GenBank/DDBJ whole genome shotgun (WGS) entry which is preliminary data.</text>
</comment>
<dbReference type="Pfam" id="PF00629">
    <property type="entry name" value="MAM"/>
    <property type="match status" value="1"/>
</dbReference>
<sequence>MVRKESVRTGGCGFDDGPSQCDYQQDPYDDFDWTHVSAQEVPFLPSDLPQGSYMMVDTSQHDYGEKSRLQLPVMKENDTHCIDFNYLLYCPDGSSPGTLNVLVKVNKGPLANPIWNISSCTGKDWKKAELAVSTFWPNEYQSPRQTDFIHELDTCLLFPSIIQTQGVRKRASPASGSFEDDVAGVSGVCRRSLSWMLSKGMG</sequence>
<dbReference type="CDD" id="cd06263">
    <property type="entry name" value="MAM"/>
    <property type="match status" value="1"/>
</dbReference>
<feature type="domain" description="MAM" evidence="3">
    <location>
        <begin position="10"/>
        <end position="191"/>
    </location>
</feature>
<evidence type="ECO:0000256" key="1">
    <source>
        <dbReference type="ARBA" id="ARBA00022737"/>
    </source>
</evidence>
<dbReference type="PRINTS" id="PR00020">
    <property type="entry name" value="MAMDOMAIN"/>
</dbReference>
<dbReference type="PROSITE" id="PS00740">
    <property type="entry name" value="MAM_1"/>
    <property type="match status" value="1"/>
</dbReference>
<reference evidence="4 5" key="1">
    <citation type="journal article" date="2019" name="Mol. Ecol. Resour.">
        <title>Chromosome-level genome assembly of Triplophysa tibetana, a fish adapted to the harsh high-altitude environment of the Tibetan Plateau.</title>
        <authorList>
            <person name="Yang X."/>
            <person name="Liu H."/>
            <person name="Ma Z."/>
            <person name="Zou Y."/>
            <person name="Zou M."/>
            <person name="Mao Y."/>
            <person name="Li X."/>
            <person name="Wang H."/>
            <person name="Chen T."/>
            <person name="Wang W."/>
            <person name="Yang R."/>
        </authorList>
    </citation>
    <scope>NUCLEOTIDE SEQUENCE [LARGE SCALE GENOMIC DNA]</scope>
    <source>
        <strain evidence="4">TTIB1903HZAU</strain>
        <tissue evidence="4">Muscle</tissue>
    </source>
</reference>
<dbReference type="PANTHER" id="PTHR24051:SF8">
    <property type="entry name" value="PROTEIN-TYROSINE-PHOSPHATASE"/>
    <property type="match status" value="1"/>
</dbReference>
<accession>A0A5A9NI17</accession>
<dbReference type="PANTHER" id="PTHR24051">
    <property type="entry name" value="SUSHI DOMAIN-CONTAINING PROTEIN 1"/>
    <property type="match status" value="1"/>
</dbReference>
<dbReference type="EMBL" id="SOYY01000018">
    <property type="protein sequence ID" value="KAA0709023.1"/>
    <property type="molecule type" value="Genomic_DNA"/>
</dbReference>